<dbReference type="RefSeq" id="WP_072081445.1">
    <property type="nucleotide sequence ID" value="NZ_CABIHS010000023.1"/>
</dbReference>
<dbReference type="NCBIfam" id="NF033153">
    <property type="entry name" value="phage_ICD_like"/>
    <property type="match status" value="1"/>
</dbReference>
<evidence type="ECO:0000313" key="2">
    <source>
        <dbReference type="Proteomes" id="UP000038204"/>
    </source>
</evidence>
<reference evidence="1 2" key="1">
    <citation type="submission" date="2015-03" db="EMBL/GenBank/DDBJ databases">
        <authorList>
            <person name="Murphy D."/>
        </authorList>
    </citation>
    <scope>NUCLEOTIDE SEQUENCE [LARGE SCALE GENOMIC DNA]</scope>
    <source>
        <strain evidence="1 2">Y233</strain>
    </source>
</reference>
<sequence>MAASKCTYIFVAINRIQTKTTPIMLRVTEVDEKSARLRFVSDYILCFAGRLPAYRGPNGTI</sequence>
<evidence type="ECO:0000313" key="1">
    <source>
        <dbReference type="EMBL" id="CNI47044.1"/>
    </source>
</evidence>
<dbReference type="EMBL" id="CQBK01000032">
    <property type="protein sequence ID" value="CNI47044.1"/>
    <property type="molecule type" value="Genomic_DNA"/>
</dbReference>
<protein>
    <submittedName>
        <fullName evidence="1">Phage immunity repressor protein</fullName>
    </submittedName>
</protein>
<gene>
    <name evidence="1" type="ORF">ERS008667_03486</name>
</gene>
<name>A0A0T9R6I4_9GAMM</name>
<dbReference type="Proteomes" id="UP000038204">
    <property type="component" value="Unassembled WGS sequence"/>
</dbReference>
<organism evidence="1 2">
    <name type="scientific">Yersinia similis</name>
    <dbReference type="NCBI Taxonomy" id="367190"/>
    <lineage>
        <taxon>Bacteria</taxon>
        <taxon>Pseudomonadati</taxon>
        <taxon>Pseudomonadota</taxon>
        <taxon>Gammaproteobacteria</taxon>
        <taxon>Enterobacterales</taxon>
        <taxon>Yersiniaceae</taxon>
        <taxon>Yersinia</taxon>
    </lineage>
</organism>
<accession>A0A0T9R6I4</accession>
<proteinExistence type="predicted"/>
<dbReference type="AlphaFoldDB" id="A0A0T9R6I4"/>